<feature type="domain" description="TfoX N-terminal" evidence="1">
    <location>
        <begin position="15"/>
        <end position="104"/>
    </location>
</feature>
<dbReference type="RefSeq" id="WP_109053242.1">
    <property type="nucleotide sequence ID" value="NZ_QDKJ01000003.1"/>
</dbReference>
<dbReference type="GO" id="GO:0030420">
    <property type="term" value="P:establishment of competence for transformation"/>
    <property type="evidence" value="ECO:0007669"/>
    <property type="project" value="InterPro"/>
</dbReference>
<sequence length="208" mass="23613">MKHLCEKRILQSKRYFASLGDITSRSQFGGYSIAANKIIFGVVSGGELYLRASKKDEAYFHDRNMPPLIYTKRGMPIPLNYYLVDEPLWENQLQLLQFARISLSGAQYDKAAKSRSGRLKDLPNLNHDLERLLWKVGIRNIDELQQCGAKTSYLRLRAVSANLSVNTLLALAGAICGTHQAALPIGIRNELLEWYERNAKSSFKENKH</sequence>
<evidence type="ECO:0000313" key="4">
    <source>
        <dbReference type="Proteomes" id="UP000245138"/>
    </source>
</evidence>
<proteinExistence type="predicted"/>
<dbReference type="Gene3D" id="3.30.1460.30">
    <property type="entry name" value="YgaC/TfoX-N like chaperone"/>
    <property type="match status" value="1"/>
</dbReference>
<comment type="caution">
    <text evidence="3">The sequence shown here is derived from an EMBL/GenBank/DDBJ whole genome shotgun (WGS) entry which is preliminary data.</text>
</comment>
<dbReference type="PIRSF" id="PIRSF028788">
    <property type="entry name" value="TfoX_Sxy"/>
    <property type="match status" value="1"/>
</dbReference>
<dbReference type="EMBL" id="QDKJ01000003">
    <property type="protein sequence ID" value="PWC14244.1"/>
    <property type="molecule type" value="Genomic_DNA"/>
</dbReference>
<dbReference type="PANTHER" id="PTHR36121:SF1">
    <property type="entry name" value="PROTEIN SXY"/>
    <property type="match status" value="1"/>
</dbReference>
<dbReference type="PANTHER" id="PTHR36121">
    <property type="entry name" value="PROTEIN SXY"/>
    <property type="match status" value="1"/>
</dbReference>
<reference evidence="3 4" key="1">
    <citation type="submission" date="2018-04" db="EMBL/GenBank/DDBJ databases">
        <title>Brenneria corticis sp.nov.</title>
        <authorList>
            <person name="Li Y."/>
        </authorList>
    </citation>
    <scope>NUCLEOTIDE SEQUENCE [LARGE SCALE GENOMIC DNA]</scope>
    <source>
        <strain evidence="3 4">LMG 27715</strain>
    </source>
</reference>
<dbReference type="AlphaFoldDB" id="A0A2U1TXY7"/>
<protein>
    <submittedName>
        <fullName evidence="3">Competence-specific regulator</fullName>
    </submittedName>
</protein>
<feature type="domain" description="TfoX C-terminal" evidence="2">
    <location>
        <begin position="117"/>
        <end position="195"/>
    </location>
</feature>
<accession>A0A2U1TXY7</accession>
<dbReference type="SUPFAM" id="SSF159894">
    <property type="entry name" value="YgaC/TfoX-N like"/>
    <property type="match status" value="1"/>
</dbReference>
<evidence type="ECO:0000259" key="2">
    <source>
        <dbReference type="Pfam" id="PF04994"/>
    </source>
</evidence>
<dbReference type="InterPro" id="IPR007077">
    <property type="entry name" value="TfoX_C"/>
</dbReference>
<dbReference type="InterPro" id="IPR047525">
    <property type="entry name" value="TfoX-like"/>
</dbReference>
<name>A0A2U1TXY7_9GAMM</name>
<gene>
    <name evidence="3" type="ORF">B4923_04880</name>
</gene>
<evidence type="ECO:0000259" key="1">
    <source>
        <dbReference type="Pfam" id="PF04993"/>
    </source>
</evidence>
<dbReference type="Proteomes" id="UP000245138">
    <property type="component" value="Unassembled WGS sequence"/>
</dbReference>
<dbReference type="OrthoDB" id="4225809at2"/>
<organism evidence="3 4">
    <name type="scientific">Brenneria roseae subsp. americana</name>
    <dbReference type="NCBI Taxonomy" id="1508507"/>
    <lineage>
        <taxon>Bacteria</taxon>
        <taxon>Pseudomonadati</taxon>
        <taxon>Pseudomonadota</taxon>
        <taxon>Gammaproteobacteria</taxon>
        <taxon>Enterobacterales</taxon>
        <taxon>Pectobacteriaceae</taxon>
        <taxon>Brenneria</taxon>
    </lineage>
</organism>
<dbReference type="InterPro" id="IPR007076">
    <property type="entry name" value="TfoX_N"/>
</dbReference>
<evidence type="ECO:0000313" key="3">
    <source>
        <dbReference type="EMBL" id="PWC14244.1"/>
    </source>
</evidence>
<dbReference type="Gene3D" id="1.10.150.20">
    <property type="entry name" value="5' to 3' exonuclease, C-terminal subdomain"/>
    <property type="match status" value="1"/>
</dbReference>
<dbReference type="Pfam" id="PF04994">
    <property type="entry name" value="TfoX_C"/>
    <property type="match status" value="1"/>
</dbReference>
<dbReference type="InterPro" id="IPR026256">
    <property type="entry name" value="TfoX-like_gammaprotbact"/>
</dbReference>
<keyword evidence="4" id="KW-1185">Reference proteome</keyword>
<dbReference type="Pfam" id="PF04993">
    <property type="entry name" value="TfoX_N"/>
    <property type="match status" value="1"/>
</dbReference>